<keyword evidence="1" id="KW-0472">Membrane</keyword>
<dbReference type="AlphaFoldDB" id="A0A7V3VV69"/>
<dbReference type="CDD" id="cd00198">
    <property type="entry name" value="vWFA"/>
    <property type="match status" value="1"/>
</dbReference>
<keyword evidence="1" id="KW-0812">Transmembrane</keyword>
<organism evidence="2">
    <name type="scientific">candidate division WOR-3 bacterium</name>
    <dbReference type="NCBI Taxonomy" id="2052148"/>
    <lineage>
        <taxon>Bacteria</taxon>
        <taxon>Bacteria division WOR-3</taxon>
    </lineage>
</organism>
<proteinExistence type="predicted"/>
<dbReference type="InterPro" id="IPR036465">
    <property type="entry name" value="vWFA_dom_sf"/>
</dbReference>
<name>A0A7V3VV69_UNCW3</name>
<sequence length="638" mass="73018">MIQLLISLFAVALSIILYYKRPFQLIIRIIAIVLIYLIISNVTITVNKRISLNLPVMLIDCSPSMKNYLKDILSMVDSLKFRFNKIFFSDSIFYNIEGARGKFTDITSALLYCEKLSPSAVVLISDGNHNYGRPPSEILSDYKTPVFCFATGNKELKDQAITDLIYPDYSFFNDTITIEVIIGTNGFAGGKGKVVLKSEDIALEKSFKLSQDFAQQSVEFKFIPRKPGEQRFMVSLYPQPGESNLQNNEYPFSITVFEQKIKVLYYTEHPSFNTRFIIEVLQNNPDIELSQVIKISRDEILTSNENLREGLIDFNQFDVVIFDNINGDRAVNEMKDFLYKKKGILFIGDIRGAGPDLNDILCFPVTGTQYEGNFQLKVLLPFSVIIPGKEYAPISKINRTIGINPRTTILAQADGNPVIGYREVFNGRVFQINISEIGVWHFAQLGLNNQDILDPLLETILRFLSPYGKTERLILKPQKNQYHIGEQMKFELKAYDQRLLPGSGGNFYLEIQNKKIPFFEITPGRYETTVNAEKFGEFTVFAKGVLDNDTMVSKGIKVNILDIKTEPEEIINSHLLEEIGKKTKGGYHEFPMLKDFIPPERKERFEKKKISFDRPTNYFIIFFLLALDWIIRKRGGMV</sequence>
<accession>A0A7V3VV69</accession>
<keyword evidence="1" id="KW-1133">Transmembrane helix</keyword>
<dbReference type="SUPFAM" id="SSF53300">
    <property type="entry name" value="vWA-like"/>
    <property type="match status" value="1"/>
</dbReference>
<dbReference type="PANTHER" id="PTHR37947:SF1">
    <property type="entry name" value="BLL2462 PROTEIN"/>
    <property type="match status" value="1"/>
</dbReference>
<dbReference type="InterPro" id="IPR029062">
    <property type="entry name" value="Class_I_gatase-like"/>
</dbReference>
<reference evidence="2" key="1">
    <citation type="journal article" date="2020" name="mSystems">
        <title>Genome- and Community-Level Interaction Insights into Carbon Utilization and Element Cycling Functions of Hydrothermarchaeota in Hydrothermal Sediment.</title>
        <authorList>
            <person name="Zhou Z."/>
            <person name="Liu Y."/>
            <person name="Xu W."/>
            <person name="Pan J."/>
            <person name="Luo Z.H."/>
            <person name="Li M."/>
        </authorList>
    </citation>
    <scope>NUCLEOTIDE SEQUENCE [LARGE SCALE GENOMIC DNA]</scope>
    <source>
        <strain evidence="2">SpSt-961</strain>
    </source>
</reference>
<feature type="transmembrane region" description="Helical" evidence="1">
    <location>
        <begin position="24"/>
        <end position="44"/>
    </location>
</feature>
<evidence type="ECO:0000313" key="2">
    <source>
        <dbReference type="EMBL" id="HGE78760.1"/>
    </source>
</evidence>
<dbReference type="EMBL" id="DTOZ01000176">
    <property type="protein sequence ID" value="HGE78760.1"/>
    <property type="molecule type" value="Genomic_DNA"/>
</dbReference>
<dbReference type="SUPFAM" id="SSF52317">
    <property type="entry name" value="Class I glutamine amidotransferase-like"/>
    <property type="match status" value="1"/>
</dbReference>
<dbReference type="Gene3D" id="3.40.50.880">
    <property type="match status" value="1"/>
</dbReference>
<gene>
    <name evidence="2" type="ORF">ENX68_07190</name>
</gene>
<comment type="caution">
    <text evidence="2">The sequence shown here is derived from an EMBL/GenBank/DDBJ whole genome shotgun (WGS) entry which is preliminary data.</text>
</comment>
<protein>
    <submittedName>
        <fullName evidence="2">VWA domain-containing protein</fullName>
    </submittedName>
</protein>
<dbReference type="PANTHER" id="PTHR37947">
    <property type="entry name" value="BLL2462 PROTEIN"/>
    <property type="match status" value="1"/>
</dbReference>
<evidence type="ECO:0000256" key="1">
    <source>
        <dbReference type="SAM" id="Phobius"/>
    </source>
</evidence>